<dbReference type="GO" id="GO:0071555">
    <property type="term" value="P:cell wall organization"/>
    <property type="evidence" value="ECO:0007669"/>
    <property type="project" value="UniProtKB-KW"/>
</dbReference>
<dbReference type="PANTHER" id="PTHR21581">
    <property type="entry name" value="D-ALANYL-D-ALANINE CARBOXYPEPTIDASE"/>
    <property type="match status" value="1"/>
</dbReference>
<evidence type="ECO:0000256" key="8">
    <source>
        <dbReference type="ARBA" id="ARBA00022801"/>
    </source>
</evidence>
<reference evidence="19 20" key="1">
    <citation type="submission" date="2019-03" db="EMBL/GenBank/DDBJ databases">
        <title>Genomic Encyclopedia of Type Strains, Phase IV (KMG-IV): sequencing the most valuable type-strain genomes for metagenomic binning, comparative biology and taxonomic classification.</title>
        <authorList>
            <person name="Goeker M."/>
        </authorList>
    </citation>
    <scope>NUCLEOTIDE SEQUENCE [LARGE SCALE GENOMIC DNA]</scope>
    <source>
        <strain evidence="19 20">DSM 100433</strain>
    </source>
</reference>
<feature type="active site" evidence="13">
    <location>
        <position position="124"/>
    </location>
</feature>
<keyword evidence="10" id="KW-0573">Peptidoglycan synthesis</keyword>
<feature type="domain" description="Peptidase S11 D-Ala-D-Ala carboxypeptidase A C-terminal" evidence="18">
    <location>
        <begin position="304"/>
        <end position="395"/>
    </location>
</feature>
<dbReference type="InterPro" id="IPR018044">
    <property type="entry name" value="Peptidase_S11"/>
</dbReference>
<evidence type="ECO:0000256" key="9">
    <source>
        <dbReference type="ARBA" id="ARBA00022960"/>
    </source>
</evidence>
<evidence type="ECO:0000256" key="11">
    <source>
        <dbReference type="ARBA" id="ARBA00023316"/>
    </source>
</evidence>
<dbReference type="SUPFAM" id="SSF69189">
    <property type="entry name" value="Penicillin-binding protein associated domain"/>
    <property type="match status" value="1"/>
</dbReference>
<evidence type="ECO:0000256" key="2">
    <source>
        <dbReference type="ARBA" id="ARBA00004752"/>
    </source>
</evidence>
<protein>
    <recommendedName>
        <fullName evidence="4">serine-type D-Ala-D-Ala carboxypeptidase</fullName>
        <ecNumber evidence="4">3.4.16.4</ecNumber>
    </recommendedName>
</protein>
<dbReference type="Pfam" id="PF07943">
    <property type="entry name" value="PBP5_C"/>
    <property type="match status" value="1"/>
</dbReference>
<evidence type="ECO:0000259" key="18">
    <source>
        <dbReference type="SMART" id="SM00936"/>
    </source>
</evidence>
<dbReference type="GO" id="GO:0008360">
    <property type="term" value="P:regulation of cell shape"/>
    <property type="evidence" value="ECO:0007669"/>
    <property type="project" value="UniProtKB-KW"/>
</dbReference>
<keyword evidence="16" id="KW-0812">Transmembrane</keyword>
<evidence type="ECO:0000256" key="17">
    <source>
        <dbReference type="SAM" id="SignalP"/>
    </source>
</evidence>
<evidence type="ECO:0000256" key="1">
    <source>
        <dbReference type="ARBA" id="ARBA00003217"/>
    </source>
</evidence>
<evidence type="ECO:0000256" key="5">
    <source>
        <dbReference type="ARBA" id="ARBA00022645"/>
    </source>
</evidence>
<sequence>MRKLAFSLCLLLSLSLCLSSLASAAYMPDENKDFKTNSQAVYLYNTDTGTVIYQKNEQMKLQPASTAKIMTAVLALENTDDLDEEFTYPSYIFNMLEPGVSQADVRVGETMTMRKALYALMLQSDCFSALAIADRIGDGDIDAFIQMMNDKAKELGAVNTNFANPHGLYDENNYTTAYDLFLITKYAVDVDGFMEIASTPVKDIGPTNIHSEGYNMITTILPMIKSSEYYYEPIRGIKTGTLDEVGRNYVSMASKNGYTYILVLLGAPIYDSSSTGEDGSPVPLAQNTVFQDAINIYEWAFNGFESKMLLEKGKSAGEVKVRLSKDADHVGLLASEDFSALVPSEYASGVVLQPHIPETVDAPVKRGDKIGTVDIVLATEVLGTVDLLAEADISRSQTLYILDYIKGLFKSFWVKFAVILVILIIALYITLMVLRNRYRKRYRRAHRHRG</sequence>
<keyword evidence="8" id="KW-0378">Hydrolase</keyword>
<comment type="function">
    <text evidence="1">Removes C-terminal D-alanyl residues from sugar-peptide cell wall precursors.</text>
</comment>
<dbReference type="InterPro" id="IPR037167">
    <property type="entry name" value="Peptidase_S11_C_sf"/>
</dbReference>
<dbReference type="RefSeq" id="WP_132083740.1">
    <property type="nucleotide sequence ID" value="NZ_SLUK01000001.1"/>
</dbReference>
<dbReference type="Gene3D" id="2.60.410.10">
    <property type="entry name" value="D-Ala-D-Ala carboxypeptidase, C-terminal domain"/>
    <property type="match status" value="1"/>
</dbReference>
<evidence type="ECO:0000256" key="12">
    <source>
        <dbReference type="ARBA" id="ARBA00034000"/>
    </source>
</evidence>
<evidence type="ECO:0000313" key="19">
    <source>
        <dbReference type="EMBL" id="TCL45396.1"/>
    </source>
</evidence>
<dbReference type="InterPro" id="IPR012338">
    <property type="entry name" value="Beta-lactam/transpept-like"/>
</dbReference>
<keyword evidence="11" id="KW-0961">Cell wall biogenesis/degradation</keyword>
<organism evidence="19 20">
    <name type="scientific">Harryflintia acetispora</name>
    <dbReference type="NCBI Taxonomy" id="1849041"/>
    <lineage>
        <taxon>Bacteria</taxon>
        <taxon>Bacillati</taxon>
        <taxon>Bacillota</taxon>
        <taxon>Clostridia</taxon>
        <taxon>Eubacteriales</taxon>
        <taxon>Oscillospiraceae</taxon>
        <taxon>Harryflintia</taxon>
    </lineage>
</organism>
<keyword evidence="7 17" id="KW-0732">Signal</keyword>
<dbReference type="EC" id="3.4.16.4" evidence="4"/>
<evidence type="ECO:0000256" key="10">
    <source>
        <dbReference type="ARBA" id="ARBA00022984"/>
    </source>
</evidence>
<keyword evidence="9" id="KW-0133">Cell shape</keyword>
<feature type="chain" id="PRO_5040865298" description="serine-type D-Ala-D-Ala carboxypeptidase" evidence="17">
    <location>
        <begin position="25"/>
        <end position="450"/>
    </location>
</feature>
<keyword evidence="16" id="KW-1133">Transmembrane helix</keyword>
<dbReference type="GO" id="GO:0009002">
    <property type="term" value="F:serine-type D-Ala-D-Ala carboxypeptidase activity"/>
    <property type="evidence" value="ECO:0007669"/>
    <property type="project" value="UniProtKB-EC"/>
</dbReference>
<dbReference type="Proteomes" id="UP000294682">
    <property type="component" value="Unassembled WGS sequence"/>
</dbReference>
<evidence type="ECO:0000313" key="20">
    <source>
        <dbReference type="Proteomes" id="UP000294682"/>
    </source>
</evidence>
<dbReference type="PRINTS" id="PR00725">
    <property type="entry name" value="DADACBPTASE1"/>
</dbReference>
<dbReference type="SUPFAM" id="SSF56601">
    <property type="entry name" value="beta-lactamase/transpeptidase-like"/>
    <property type="match status" value="1"/>
</dbReference>
<evidence type="ECO:0000256" key="7">
    <source>
        <dbReference type="ARBA" id="ARBA00022729"/>
    </source>
</evidence>
<evidence type="ECO:0000256" key="15">
    <source>
        <dbReference type="RuleBase" id="RU004016"/>
    </source>
</evidence>
<keyword evidence="16" id="KW-0472">Membrane</keyword>
<name>A0A9X8Y9C3_9FIRM</name>
<evidence type="ECO:0000256" key="4">
    <source>
        <dbReference type="ARBA" id="ARBA00012448"/>
    </source>
</evidence>
<keyword evidence="6" id="KW-0645">Protease</keyword>
<feature type="active site" description="Acyl-ester intermediate" evidence="13">
    <location>
        <position position="65"/>
    </location>
</feature>
<comment type="catalytic activity">
    <reaction evidence="12">
        <text>Preferential cleavage: (Ac)2-L-Lys-D-Ala-|-D-Ala. Also transpeptidation of peptidyl-alanyl moieties that are N-acyl substituents of D-alanine.</text>
        <dbReference type="EC" id="3.4.16.4"/>
    </reaction>
</comment>
<feature type="transmembrane region" description="Helical" evidence="16">
    <location>
        <begin position="412"/>
        <end position="434"/>
    </location>
</feature>
<evidence type="ECO:0000256" key="16">
    <source>
        <dbReference type="SAM" id="Phobius"/>
    </source>
</evidence>
<dbReference type="Pfam" id="PF00768">
    <property type="entry name" value="Peptidase_S11"/>
    <property type="match status" value="1"/>
</dbReference>
<dbReference type="GO" id="GO:0009252">
    <property type="term" value="P:peptidoglycan biosynthetic process"/>
    <property type="evidence" value="ECO:0007669"/>
    <property type="project" value="UniProtKB-KW"/>
</dbReference>
<keyword evidence="20" id="KW-1185">Reference proteome</keyword>
<evidence type="ECO:0000256" key="14">
    <source>
        <dbReference type="PIRSR" id="PIRSR618044-2"/>
    </source>
</evidence>
<proteinExistence type="inferred from homology"/>
<feature type="active site" description="Proton acceptor" evidence="13">
    <location>
        <position position="68"/>
    </location>
</feature>
<dbReference type="GO" id="GO:0006508">
    <property type="term" value="P:proteolysis"/>
    <property type="evidence" value="ECO:0007669"/>
    <property type="project" value="UniProtKB-KW"/>
</dbReference>
<gene>
    <name evidence="19" type="ORF">EDD78_101379</name>
</gene>
<feature type="signal peptide" evidence="17">
    <location>
        <begin position="1"/>
        <end position="24"/>
    </location>
</feature>
<dbReference type="InterPro" id="IPR012907">
    <property type="entry name" value="Peptidase_S11_C"/>
</dbReference>
<dbReference type="SMART" id="SM00936">
    <property type="entry name" value="PBP5_C"/>
    <property type="match status" value="1"/>
</dbReference>
<dbReference type="InterPro" id="IPR015956">
    <property type="entry name" value="Peniciliin-bd_prot_C_sf"/>
</dbReference>
<comment type="caution">
    <text evidence="19">The sequence shown here is derived from an EMBL/GenBank/DDBJ whole genome shotgun (WGS) entry which is preliminary data.</text>
</comment>
<dbReference type="PANTHER" id="PTHR21581:SF33">
    <property type="entry name" value="D-ALANYL-D-ALANINE CARBOXYPEPTIDASE DACB"/>
    <property type="match status" value="1"/>
</dbReference>
<comment type="similarity">
    <text evidence="3 15">Belongs to the peptidase S11 family.</text>
</comment>
<evidence type="ECO:0000256" key="6">
    <source>
        <dbReference type="ARBA" id="ARBA00022670"/>
    </source>
</evidence>
<evidence type="ECO:0000256" key="3">
    <source>
        <dbReference type="ARBA" id="ARBA00007164"/>
    </source>
</evidence>
<dbReference type="InterPro" id="IPR001967">
    <property type="entry name" value="Peptidase_S11_N"/>
</dbReference>
<dbReference type="Gene3D" id="3.40.710.10">
    <property type="entry name" value="DD-peptidase/beta-lactamase superfamily"/>
    <property type="match status" value="1"/>
</dbReference>
<keyword evidence="5 19" id="KW-0121">Carboxypeptidase</keyword>
<evidence type="ECO:0000256" key="13">
    <source>
        <dbReference type="PIRSR" id="PIRSR618044-1"/>
    </source>
</evidence>
<comment type="pathway">
    <text evidence="2">Cell wall biogenesis; peptidoglycan biosynthesis.</text>
</comment>
<dbReference type="EMBL" id="SLUK01000001">
    <property type="protein sequence ID" value="TCL45396.1"/>
    <property type="molecule type" value="Genomic_DNA"/>
</dbReference>
<feature type="binding site" evidence="14">
    <location>
        <position position="238"/>
    </location>
    <ligand>
        <name>substrate</name>
    </ligand>
</feature>
<dbReference type="AlphaFoldDB" id="A0A9X8Y9C3"/>
<accession>A0A9X8Y9C3</accession>